<gene>
    <name evidence="3" type="primary">ylmH</name>
    <name evidence="3" type="ORF">LACPI_1799</name>
</gene>
<evidence type="ECO:0000259" key="2">
    <source>
        <dbReference type="SMART" id="SM00363"/>
    </source>
</evidence>
<evidence type="ECO:0000313" key="3">
    <source>
        <dbReference type="EMBL" id="CEN28999.1"/>
    </source>
</evidence>
<dbReference type="CDD" id="cd00165">
    <property type="entry name" value="S4"/>
    <property type="match status" value="1"/>
</dbReference>
<name>A0A0D6DYD5_9LACT</name>
<accession>A0A0D6DYD5</accession>
<reference evidence="4" key="1">
    <citation type="submission" date="2015-01" db="EMBL/GenBank/DDBJ databases">
        <authorList>
            <person name="Andreevskaya M."/>
        </authorList>
    </citation>
    <scope>NUCLEOTIDE SEQUENCE [LARGE SCALE GENOMIC DNA]</scope>
    <source>
        <strain evidence="4">MKFS47</strain>
    </source>
</reference>
<dbReference type="InterPro" id="IPR048443">
    <property type="entry name" value="RqcP2_N"/>
</dbReference>
<dbReference type="SUPFAM" id="SSF55174">
    <property type="entry name" value="Alpha-L RNA-binding motif"/>
    <property type="match status" value="1"/>
</dbReference>
<dbReference type="InterPro" id="IPR012677">
    <property type="entry name" value="Nucleotide-bd_a/b_plait_sf"/>
</dbReference>
<dbReference type="InterPro" id="IPR036986">
    <property type="entry name" value="S4_RNA-bd_sf"/>
</dbReference>
<dbReference type="InterPro" id="IPR002942">
    <property type="entry name" value="S4_RNA-bd"/>
</dbReference>
<proteinExistence type="predicted"/>
<dbReference type="GO" id="GO:0003723">
    <property type="term" value="F:RNA binding"/>
    <property type="evidence" value="ECO:0007669"/>
    <property type="project" value="UniProtKB-KW"/>
</dbReference>
<dbReference type="EMBL" id="LN774769">
    <property type="protein sequence ID" value="CEN28999.1"/>
    <property type="molecule type" value="Genomic_DNA"/>
</dbReference>
<dbReference type="Gene3D" id="3.10.290.10">
    <property type="entry name" value="RNA-binding S4 domain"/>
    <property type="match status" value="1"/>
</dbReference>
<evidence type="ECO:0000256" key="1">
    <source>
        <dbReference type="PROSITE-ProRule" id="PRU00182"/>
    </source>
</evidence>
<dbReference type="STRING" id="1364.LP2241_50160"/>
<dbReference type="AlphaFoldDB" id="A0A0D6DYD5"/>
<dbReference type="KEGG" id="lpk:LACPI_1799"/>
<sequence length="265" mass="29909">MSQDIYQHFRPSERVFIDKVTDWLEKVSDTYSIVVTDFLNPRQYFILQTMMNGYNKDGLQVFTSASIVETEYVKLILAPSYYELNILDFDLACLQIDFASKFVTLKHSQILGTLLGETGLDRLKIGDISIHQSFAQVCVSKKMVSVFTESVSKIARSGVKICEVPPNDFVRLPEQATNQVVMLSSLRIDKAIASIFNKSRSFAQGLIQSSKVKVNYTEIMQNDFELTTGDLISVRGLGRVKIGQNLGLTKKDKVRIEVQIISSQK</sequence>
<dbReference type="SMART" id="SM00363">
    <property type="entry name" value="S4"/>
    <property type="match status" value="1"/>
</dbReference>
<dbReference type="Gene3D" id="3.30.1370.160">
    <property type="match status" value="1"/>
</dbReference>
<dbReference type="Pfam" id="PF21278">
    <property type="entry name" value="YlmH_1st"/>
    <property type="match status" value="1"/>
</dbReference>
<dbReference type="Pfam" id="PF17774">
    <property type="entry name" value="YlmH_RBD"/>
    <property type="match status" value="1"/>
</dbReference>
<dbReference type="InterPro" id="IPR040591">
    <property type="entry name" value="RqcP2_RBD"/>
</dbReference>
<dbReference type="Proteomes" id="UP000033166">
    <property type="component" value="Chromosome I"/>
</dbReference>
<keyword evidence="1" id="KW-0694">RNA-binding</keyword>
<dbReference type="HOGENOM" id="CLU_075687_2_0_9"/>
<dbReference type="PROSITE" id="PS50889">
    <property type="entry name" value="S4"/>
    <property type="match status" value="1"/>
</dbReference>
<dbReference type="Gene3D" id="3.30.70.330">
    <property type="match status" value="1"/>
</dbReference>
<evidence type="ECO:0000313" key="4">
    <source>
        <dbReference type="Proteomes" id="UP000033166"/>
    </source>
</evidence>
<protein>
    <submittedName>
        <fullName evidence="3">Putative RNA-binding protein YlmH</fullName>
    </submittedName>
</protein>
<feature type="domain" description="RNA-binding S4" evidence="2">
    <location>
        <begin position="186"/>
        <end position="248"/>
    </location>
</feature>
<organism evidence="3 4">
    <name type="scientific">Pseudolactococcus piscium MKFS47</name>
    <dbReference type="NCBI Taxonomy" id="297352"/>
    <lineage>
        <taxon>Bacteria</taxon>
        <taxon>Bacillati</taxon>
        <taxon>Bacillota</taxon>
        <taxon>Bacilli</taxon>
        <taxon>Lactobacillales</taxon>
        <taxon>Streptococcaceae</taxon>
        <taxon>Pseudolactococcus</taxon>
    </lineage>
</organism>
<dbReference type="RefSeq" id="WP_047916026.1">
    <property type="nucleotide sequence ID" value="NZ_LN774769.1"/>
</dbReference>